<dbReference type="AlphaFoldDB" id="A0A1M5NY66"/>
<dbReference type="Proteomes" id="UP000184079">
    <property type="component" value="Unassembled WGS sequence"/>
</dbReference>
<dbReference type="OrthoDB" id="1936187at2"/>
<dbReference type="EMBL" id="FQXD01000002">
    <property type="protein sequence ID" value="SHG94471.1"/>
    <property type="molecule type" value="Genomic_DNA"/>
</dbReference>
<feature type="transmembrane region" description="Helical" evidence="1">
    <location>
        <begin position="41"/>
        <end position="63"/>
    </location>
</feature>
<feature type="transmembrane region" description="Helical" evidence="1">
    <location>
        <begin position="16"/>
        <end position="35"/>
    </location>
</feature>
<name>A0A1M5NY66_9BACI</name>
<evidence type="ECO:0000313" key="2">
    <source>
        <dbReference type="EMBL" id="SHG94471.1"/>
    </source>
</evidence>
<proteinExistence type="predicted"/>
<reference evidence="3" key="1">
    <citation type="submission" date="2016-11" db="EMBL/GenBank/DDBJ databases">
        <authorList>
            <person name="Varghese N."/>
            <person name="Submissions S."/>
        </authorList>
    </citation>
    <scope>NUCLEOTIDE SEQUENCE [LARGE SCALE GENOMIC DNA]</scope>
    <source>
        <strain evidence="3">CGMCC 1.6496</strain>
    </source>
</reference>
<keyword evidence="1" id="KW-1133">Transmembrane helix</keyword>
<evidence type="ECO:0000256" key="1">
    <source>
        <dbReference type="SAM" id="Phobius"/>
    </source>
</evidence>
<keyword evidence="1" id="KW-0472">Membrane</keyword>
<sequence>MRSLMTYHLISYIKSYNYVAPMSFFIIILVVNYAIYPNPVLASYGVTSIYLYIIAAWITVRFFHTEDPVQQQITMLHAKNEMRYFCSKYVTASSFVVLLALISTSYPIVFGMFSKNPTVLEVTVGFFTHFLLGLVAVTVSVLFSRIILVKKINSWLGLSLVLVISIVSLGVEPLLPGYWKYILIVFPPVSELALLMNDPLDSTRLLLIYLWIFLYAAVMVGLFAILYRHKKKFS</sequence>
<gene>
    <name evidence="2" type="ORF">SAMN05421807_102386</name>
</gene>
<evidence type="ECO:0000313" key="3">
    <source>
        <dbReference type="Proteomes" id="UP000184079"/>
    </source>
</evidence>
<organism evidence="2 3">
    <name type="scientific">Virgibacillus chiguensis</name>
    <dbReference type="NCBI Taxonomy" id="411959"/>
    <lineage>
        <taxon>Bacteria</taxon>
        <taxon>Bacillati</taxon>
        <taxon>Bacillota</taxon>
        <taxon>Bacilli</taxon>
        <taxon>Bacillales</taxon>
        <taxon>Bacillaceae</taxon>
        <taxon>Virgibacillus</taxon>
    </lineage>
</organism>
<evidence type="ECO:0008006" key="4">
    <source>
        <dbReference type="Google" id="ProtNLM"/>
    </source>
</evidence>
<accession>A0A1M5NY66</accession>
<dbReference type="RefSeq" id="WP_073005651.1">
    <property type="nucleotide sequence ID" value="NZ_FQXD01000002.1"/>
</dbReference>
<feature type="transmembrane region" description="Helical" evidence="1">
    <location>
        <begin position="206"/>
        <end position="227"/>
    </location>
</feature>
<feature type="transmembrane region" description="Helical" evidence="1">
    <location>
        <begin position="155"/>
        <end position="175"/>
    </location>
</feature>
<protein>
    <recommendedName>
        <fullName evidence="4">ABC-2 type transport system permease protein</fullName>
    </recommendedName>
</protein>
<feature type="transmembrane region" description="Helical" evidence="1">
    <location>
        <begin position="126"/>
        <end position="148"/>
    </location>
</feature>
<feature type="transmembrane region" description="Helical" evidence="1">
    <location>
        <begin position="84"/>
        <end position="106"/>
    </location>
</feature>
<keyword evidence="3" id="KW-1185">Reference proteome</keyword>
<keyword evidence="1" id="KW-0812">Transmembrane</keyword>